<sequence length="211" mass="23042">MRLVGCSSTVIAAPVTSRQLQTQGSTGDQQHAVLESAALSCTLWRNPTDHDDPANLADLSDGARIALNSDPAGPLPDWLLRLRERLRYPLLWEAVRTTHISDHSLAGWHTPASELVDHTNYILTNTFRDTRNSGWGPHSTVRDPATENALTLDVPIRVDGRDVQGLRLDGDPDVVGLAASLGDRILTAVLAREHKPFLRLAFATRPDRAPG</sequence>
<organism evidence="1 2">
    <name type="scientific">Occultella aeris</name>
    <dbReference type="NCBI Taxonomy" id="2761496"/>
    <lineage>
        <taxon>Bacteria</taxon>
        <taxon>Bacillati</taxon>
        <taxon>Actinomycetota</taxon>
        <taxon>Actinomycetes</taxon>
        <taxon>Micrococcales</taxon>
        <taxon>Ruaniaceae</taxon>
        <taxon>Occultella</taxon>
    </lineage>
</organism>
<accession>A0A7M4DQT8</accession>
<proteinExistence type="predicted"/>
<keyword evidence="2" id="KW-1185">Reference proteome</keyword>
<name>A0A7M4DQT8_9MICO</name>
<evidence type="ECO:0000313" key="1">
    <source>
        <dbReference type="EMBL" id="VZO39832.1"/>
    </source>
</evidence>
<gene>
    <name evidence="1" type="ORF">HALOF300_04529</name>
</gene>
<dbReference type="Proteomes" id="UP000419743">
    <property type="component" value="Unassembled WGS sequence"/>
</dbReference>
<reference evidence="1 2" key="1">
    <citation type="submission" date="2019-11" db="EMBL/GenBank/DDBJ databases">
        <authorList>
            <person name="Criscuolo A."/>
        </authorList>
    </citation>
    <scope>NUCLEOTIDE SEQUENCE [LARGE SCALE GENOMIC DNA]</scope>
    <source>
        <strain evidence="1">CIP111667</strain>
    </source>
</reference>
<evidence type="ECO:0000313" key="2">
    <source>
        <dbReference type="Proteomes" id="UP000419743"/>
    </source>
</evidence>
<protein>
    <submittedName>
        <fullName evidence="1">Uncharacterized protein</fullName>
    </submittedName>
</protein>
<comment type="caution">
    <text evidence="1">The sequence shown here is derived from an EMBL/GenBank/DDBJ whole genome shotgun (WGS) entry which is preliminary data.</text>
</comment>
<dbReference type="EMBL" id="CACRYJ010000064">
    <property type="protein sequence ID" value="VZO39832.1"/>
    <property type="molecule type" value="Genomic_DNA"/>
</dbReference>
<dbReference type="AlphaFoldDB" id="A0A7M4DQT8"/>